<dbReference type="EMBL" id="CAMXCT020003635">
    <property type="protein sequence ID" value="CAL1158866.1"/>
    <property type="molecule type" value="Genomic_DNA"/>
</dbReference>
<dbReference type="OrthoDB" id="416888at2759"/>
<evidence type="ECO:0000313" key="9">
    <source>
        <dbReference type="EMBL" id="CAL1158866.1"/>
    </source>
</evidence>
<dbReference type="PROSITE" id="PS00018">
    <property type="entry name" value="EF_HAND_1"/>
    <property type="match status" value="2"/>
</dbReference>
<comment type="caution">
    <text evidence="8">The sequence shown here is derived from an EMBL/GenBank/DDBJ whole genome shotgun (WGS) entry which is preliminary data.</text>
</comment>
<gene>
    <name evidence="8" type="ORF">C1SCF055_LOCUS31208</name>
</gene>
<keyword evidence="5" id="KW-0106">Calcium</keyword>
<comment type="similarity">
    <text evidence="2">Belongs to the glycosyltransferase 92 family.</text>
</comment>
<evidence type="ECO:0000256" key="1">
    <source>
        <dbReference type="ARBA" id="ARBA00004370"/>
    </source>
</evidence>
<dbReference type="Proteomes" id="UP001152797">
    <property type="component" value="Unassembled WGS sequence"/>
</dbReference>
<evidence type="ECO:0000313" key="11">
    <source>
        <dbReference type="Proteomes" id="UP001152797"/>
    </source>
</evidence>
<keyword evidence="6" id="KW-0472">Membrane</keyword>
<protein>
    <submittedName>
        <fullName evidence="10">EF-hand domain-containing protein</fullName>
    </submittedName>
</protein>
<comment type="subcellular location">
    <subcellularLocation>
        <location evidence="1">Membrane</location>
    </subcellularLocation>
</comment>
<dbReference type="PROSITE" id="PS50222">
    <property type="entry name" value="EF_HAND_2"/>
    <property type="match status" value="1"/>
</dbReference>
<dbReference type="GO" id="GO:0016757">
    <property type="term" value="F:glycosyltransferase activity"/>
    <property type="evidence" value="ECO:0007669"/>
    <property type="project" value="UniProtKB-KW"/>
</dbReference>
<evidence type="ECO:0000256" key="4">
    <source>
        <dbReference type="ARBA" id="ARBA00022679"/>
    </source>
</evidence>
<dbReference type="EMBL" id="CAMXCT030003635">
    <property type="protein sequence ID" value="CAL4792803.1"/>
    <property type="molecule type" value="Genomic_DNA"/>
</dbReference>
<dbReference type="InterPro" id="IPR002048">
    <property type="entry name" value="EF_hand_dom"/>
</dbReference>
<dbReference type="InterPro" id="IPR008166">
    <property type="entry name" value="Glyco_transf_92"/>
</dbReference>
<organism evidence="8">
    <name type="scientific">Cladocopium goreaui</name>
    <dbReference type="NCBI Taxonomy" id="2562237"/>
    <lineage>
        <taxon>Eukaryota</taxon>
        <taxon>Sar</taxon>
        <taxon>Alveolata</taxon>
        <taxon>Dinophyceae</taxon>
        <taxon>Suessiales</taxon>
        <taxon>Symbiodiniaceae</taxon>
        <taxon>Cladocopium</taxon>
    </lineage>
</organism>
<dbReference type="SUPFAM" id="SSF47473">
    <property type="entry name" value="EF-hand"/>
    <property type="match status" value="1"/>
</dbReference>
<keyword evidence="4" id="KW-0808">Transferase</keyword>
<dbReference type="InterPro" id="IPR018247">
    <property type="entry name" value="EF_Hand_1_Ca_BS"/>
</dbReference>
<keyword evidence="3" id="KW-0328">Glycosyltransferase</keyword>
<feature type="domain" description="EF-hand" evidence="7">
    <location>
        <begin position="517"/>
        <end position="552"/>
    </location>
</feature>
<dbReference type="EMBL" id="CAMXCT010003635">
    <property type="protein sequence ID" value="CAI4005491.1"/>
    <property type="molecule type" value="Genomic_DNA"/>
</dbReference>
<name>A0A9P1D9N5_9DINO</name>
<keyword evidence="11" id="KW-1185">Reference proteome</keyword>
<dbReference type="InterPro" id="IPR011992">
    <property type="entry name" value="EF-hand-dom_pair"/>
</dbReference>
<evidence type="ECO:0000313" key="8">
    <source>
        <dbReference type="EMBL" id="CAI4005491.1"/>
    </source>
</evidence>
<sequence length="840" mass="94645">MPPCAKAIQIWELQEDPARCEEFWESSHKALLVASSKGAEAQQLMVDGALQHVPLIPPEHCSGSTRSMDLGSLAVRQQVNPQLAAIALAASQRTCQRSLRFRGARVNLVDLLIFVERLVPSGQVSGFFNEITENRCEMDVFSHFHKVYCVAGDWILPAFITSGLLIHPPYGPGTWACYVPKSMKAFEHFELHLVDPFLWHHPLSLKVHAAIQTLHRYKFAVCPQPLYRLEAHRCLLEDWLSYHRHLGIEHWTVYDLDGSGLDFLSNVSDIELVSRYPDVLGSPRLVQGNQWNPICLEAIALTQCFWRYRGRADTVFVLHSFDEFLVSVNHQKNGLLKFQSIISSADNLTVAHRIPAVNYGGDALPGDGDAAGLCGKPLIQRFPRHTGKLYWHIVAAQPDYILSVNTTSAWPQPPWKMVDFFHPDLLRLNHYIDALGARASPEAFKHKDASKVLDWGANLISAARKGDFSMVMISAMASILAAARVPHDELRTALTSPRRSPLSRVAFDLAELEEVQLVKGVLAAGFHRGDTNSDGTLSKDEFQTLAEPLGWDAHLRRRDFHYIGLFLHLWAAEDGGLFHQIDDSQDDRLSEDEWSEGMLWLCRRQELRLAGDQLLQWTKEMERKPLHFADVAAGRVGPQTVHQACEHHSMPISRSEAEAIFARLSRSTPSGMRLTFKVAVWRYVRLSRNLESIEEPPEVARAKEMVVAMNHVLVEKHGSSLEATLEQYGQEFVPQSELRKVFSISRALSDAQWAALLPFLHKRPDGQILWQSVLAWAGLARSPVAPASSPAVVAAQAKRWDRFELDHAHPCTRNPWCQVGTTNWNMLIGHENHKGFTHLH</sequence>
<dbReference type="GO" id="GO:0005509">
    <property type="term" value="F:calcium ion binding"/>
    <property type="evidence" value="ECO:0007669"/>
    <property type="project" value="InterPro"/>
</dbReference>
<accession>A0A9P1D9N5</accession>
<dbReference type="AlphaFoldDB" id="A0A9P1D9N5"/>
<dbReference type="Pfam" id="PF01697">
    <property type="entry name" value="Glyco_transf_92"/>
    <property type="match status" value="1"/>
</dbReference>
<proteinExistence type="inferred from homology"/>
<evidence type="ECO:0000256" key="2">
    <source>
        <dbReference type="ARBA" id="ARBA00007647"/>
    </source>
</evidence>
<evidence type="ECO:0000256" key="3">
    <source>
        <dbReference type="ARBA" id="ARBA00022676"/>
    </source>
</evidence>
<dbReference type="Gene3D" id="1.10.238.10">
    <property type="entry name" value="EF-hand"/>
    <property type="match status" value="1"/>
</dbReference>
<evidence type="ECO:0000256" key="5">
    <source>
        <dbReference type="ARBA" id="ARBA00022837"/>
    </source>
</evidence>
<evidence type="ECO:0000313" key="10">
    <source>
        <dbReference type="EMBL" id="CAL4792803.1"/>
    </source>
</evidence>
<evidence type="ECO:0000256" key="6">
    <source>
        <dbReference type="ARBA" id="ARBA00023136"/>
    </source>
</evidence>
<evidence type="ECO:0000259" key="7">
    <source>
        <dbReference type="PROSITE" id="PS50222"/>
    </source>
</evidence>
<reference evidence="8" key="1">
    <citation type="submission" date="2022-10" db="EMBL/GenBank/DDBJ databases">
        <authorList>
            <person name="Chen Y."/>
            <person name="Dougan E. K."/>
            <person name="Chan C."/>
            <person name="Rhodes N."/>
            <person name="Thang M."/>
        </authorList>
    </citation>
    <scope>NUCLEOTIDE SEQUENCE</scope>
</reference>
<reference evidence="9" key="2">
    <citation type="submission" date="2024-04" db="EMBL/GenBank/DDBJ databases">
        <authorList>
            <person name="Chen Y."/>
            <person name="Shah S."/>
            <person name="Dougan E. K."/>
            <person name="Thang M."/>
            <person name="Chan C."/>
        </authorList>
    </citation>
    <scope>NUCLEOTIDE SEQUENCE [LARGE SCALE GENOMIC DNA]</scope>
</reference>
<dbReference type="GO" id="GO:0016020">
    <property type="term" value="C:membrane"/>
    <property type="evidence" value="ECO:0007669"/>
    <property type="project" value="UniProtKB-SubCell"/>
</dbReference>